<accession>A0A1Z4N612</accession>
<name>A0A1Z4N612_9CYAN</name>
<dbReference type="Proteomes" id="UP000218785">
    <property type="component" value="Chromosome"/>
</dbReference>
<dbReference type="EMBL" id="AP018248">
    <property type="protein sequence ID" value="BAZ01156.1"/>
    <property type="molecule type" value="Genomic_DNA"/>
</dbReference>
<reference evidence="1 2" key="1">
    <citation type="submission" date="2017-06" db="EMBL/GenBank/DDBJ databases">
        <title>Genome sequencing of cyanobaciteial culture collection at National Institute for Environmental Studies (NIES).</title>
        <authorList>
            <person name="Hirose Y."/>
            <person name="Shimura Y."/>
            <person name="Fujisawa T."/>
            <person name="Nakamura Y."/>
            <person name="Kawachi M."/>
        </authorList>
    </citation>
    <scope>NUCLEOTIDE SEQUENCE [LARGE SCALE GENOMIC DNA]</scope>
    <source>
        <strain evidence="1 2">NIES-37</strain>
    </source>
</reference>
<dbReference type="KEGG" id="ttq:NIES37_51550"/>
<sequence>MNPEAKHIVSELRSEFYSLFAAAMKTPVKISSTSYSSNSPIASWIDNREQLNYVNIYAYTAPDEINPLRPFILRLAINKSALQFMMAKKWQKSRGLNLLWEFELTILPTEILDFLPWIVSLVEAQNQVAPSLLQPPPHPFELKVPNFALCNNLWTLEACLLTKGKVMEPAF</sequence>
<evidence type="ECO:0000313" key="1">
    <source>
        <dbReference type="EMBL" id="BAZ01156.1"/>
    </source>
</evidence>
<proteinExistence type="predicted"/>
<protein>
    <submittedName>
        <fullName evidence="1">Uncharacterized protein</fullName>
    </submittedName>
</protein>
<keyword evidence="2" id="KW-1185">Reference proteome</keyword>
<dbReference type="AlphaFoldDB" id="A0A1Z4N612"/>
<gene>
    <name evidence="1" type="ORF">NIES37_51550</name>
</gene>
<evidence type="ECO:0000313" key="2">
    <source>
        <dbReference type="Proteomes" id="UP000218785"/>
    </source>
</evidence>
<organism evidence="1 2">
    <name type="scientific">Tolypothrix tenuis PCC 7101</name>
    <dbReference type="NCBI Taxonomy" id="231146"/>
    <lineage>
        <taxon>Bacteria</taxon>
        <taxon>Bacillati</taxon>
        <taxon>Cyanobacteriota</taxon>
        <taxon>Cyanophyceae</taxon>
        <taxon>Nostocales</taxon>
        <taxon>Tolypothrichaceae</taxon>
        <taxon>Tolypothrix</taxon>
    </lineage>
</organism>